<evidence type="ECO:0000313" key="1">
    <source>
        <dbReference type="EMBL" id="MDI2097564.1"/>
    </source>
</evidence>
<dbReference type="Proteomes" id="UP001321506">
    <property type="component" value="Unassembled WGS sequence"/>
</dbReference>
<reference evidence="1 2" key="1">
    <citation type="submission" date="2023-04" db="EMBL/GenBank/DDBJ databases">
        <title>Klugiella caeni sp. nov. isolated from the sludge of biochemical tank.</title>
        <authorList>
            <person name="Geng K."/>
        </authorList>
    </citation>
    <scope>NUCLEOTIDE SEQUENCE [LARGE SCALE GENOMIC DNA]</scope>
    <source>
        <strain evidence="1 2">YN-L-19</strain>
    </source>
</reference>
<dbReference type="EMBL" id="JASATX010000001">
    <property type="protein sequence ID" value="MDI2097564.1"/>
    <property type="molecule type" value="Genomic_DNA"/>
</dbReference>
<accession>A0AAW6T5E6</accession>
<dbReference type="AlphaFoldDB" id="A0AAW6T5E6"/>
<keyword evidence="2" id="KW-1185">Reference proteome</keyword>
<dbReference type="RefSeq" id="WP_281487354.1">
    <property type="nucleotide sequence ID" value="NZ_JASATX010000001.1"/>
</dbReference>
<gene>
    <name evidence="1" type="ORF">QF206_01095</name>
</gene>
<sequence length="114" mass="12670">MVAWLAAMELRGRIRRERDRNVSDLRAAVAQVEDDGIRSALEKDLHLSEAAVLNGLPVASHDNKQRRYLVALIPIYSTVGRIQWFSPISDSHDDWGPWVEAGCSDADAFRVGAA</sequence>
<proteinExistence type="predicted"/>
<organism evidence="1 2">
    <name type="scientific">Ruicaihuangia caeni</name>
    <dbReference type="NCBI Taxonomy" id="3042517"/>
    <lineage>
        <taxon>Bacteria</taxon>
        <taxon>Bacillati</taxon>
        <taxon>Actinomycetota</taxon>
        <taxon>Actinomycetes</taxon>
        <taxon>Micrococcales</taxon>
        <taxon>Microbacteriaceae</taxon>
        <taxon>Ruicaihuangia</taxon>
    </lineage>
</organism>
<protein>
    <submittedName>
        <fullName evidence="1">Uncharacterized protein</fullName>
    </submittedName>
</protein>
<comment type="caution">
    <text evidence="1">The sequence shown here is derived from an EMBL/GenBank/DDBJ whole genome shotgun (WGS) entry which is preliminary data.</text>
</comment>
<name>A0AAW6T5E6_9MICO</name>
<evidence type="ECO:0000313" key="2">
    <source>
        <dbReference type="Proteomes" id="UP001321506"/>
    </source>
</evidence>